<dbReference type="Gene3D" id="1.10.287.470">
    <property type="entry name" value="Helix hairpin bin"/>
    <property type="match status" value="1"/>
</dbReference>
<accession>A0A7Z7N3D1</accession>
<keyword evidence="4" id="KW-0732">Signal</keyword>
<dbReference type="Pfam" id="PF25917">
    <property type="entry name" value="BSH_RND"/>
    <property type="match status" value="1"/>
</dbReference>
<sequence>MRVERVPFRLISAATAALFFAACGQKQSAPPPQTPEVGVVTVQPTTVPVVASLPGRTSAFLNAQVRARVDGIVLRREFVEGSDVKTGQRLYKIDPAPYIATLNNAKATLAKAQANVATQNALVARYKVLVAANAVSKQDYDNAVAAQGQAVADIAAGKAAVDTAQINLGYTDVVSPITGRTGLSQVTPGAYVQASAATLLTTVQQLDPVYVDLTQSSVEGLKLRRQIQEGRLQTQGIHAAKVTLVLEDGRVYTEPGKLQFSDVSVDQGTGSVTVRAIFPNKDRVLLPGMFVRARIEEGVNDRALVVPQIGVTHDQKGQAVALVIGQGDKVELRTLVTSGTFGSNWVVDSGLNPGDRVIVNGVEKAKPGMTVKPVAAQLPAQPASDAQAGNAPAAPGASGTPAASGAQGAASGAAGASSAQAASGAK</sequence>
<dbReference type="PANTHER" id="PTHR30158:SF3">
    <property type="entry name" value="MULTIDRUG EFFLUX PUMP SUBUNIT ACRA-RELATED"/>
    <property type="match status" value="1"/>
</dbReference>
<feature type="chain" id="PRO_5030722014" evidence="4">
    <location>
        <begin position="29"/>
        <end position="426"/>
    </location>
</feature>
<feature type="domain" description="Multidrug resistance protein MdtA-like beta-barrel" evidence="7">
    <location>
        <begin position="208"/>
        <end position="298"/>
    </location>
</feature>
<evidence type="ECO:0000256" key="4">
    <source>
        <dbReference type="SAM" id="SignalP"/>
    </source>
</evidence>
<protein>
    <submittedName>
        <fullName evidence="9">Membrane fusion protein, multidrug efflux system</fullName>
    </submittedName>
</protein>
<dbReference type="PROSITE" id="PS51257">
    <property type="entry name" value="PROKAR_LIPOPROTEIN"/>
    <property type="match status" value="1"/>
</dbReference>
<feature type="domain" description="Multidrug resistance protein MdtA-like C-terminal permuted SH3" evidence="8">
    <location>
        <begin position="303"/>
        <end position="363"/>
    </location>
</feature>
<feature type="domain" description="Multidrug resistance protein MdtA-like alpha-helical hairpin" evidence="5">
    <location>
        <begin position="101"/>
        <end position="171"/>
    </location>
</feature>
<dbReference type="InterPro" id="IPR058626">
    <property type="entry name" value="MdtA-like_b-barrel"/>
</dbReference>
<dbReference type="SUPFAM" id="SSF111369">
    <property type="entry name" value="HlyD-like secretion proteins"/>
    <property type="match status" value="1"/>
</dbReference>
<dbReference type="Gene3D" id="2.40.420.20">
    <property type="match status" value="1"/>
</dbReference>
<feature type="region of interest" description="Disordered" evidence="3">
    <location>
        <begin position="379"/>
        <end position="426"/>
    </location>
</feature>
<comment type="caution">
    <text evidence="9">The sequence shown here is derived from an EMBL/GenBank/DDBJ whole genome shotgun (WGS) entry which is preliminary data.</text>
</comment>
<evidence type="ECO:0000259" key="6">
    <source>
        <dbReference type="Pfam" id="PF25917"/>
    </source>
</evidence>
<gene>
    <name evidence="9" type="ORF">SAMN05446927_3969</name>
</gene>
<proteinExistence type="inferred from homology"/>
<dbReference type="Pfam" id="PF25876">
    <property type="entry name" value="HH_MFP_RND"/>
    <property type="match status" value="1"/>
</dbReference>
<dbReference type="PANTHER" id="PTHR30158">
    <property type="entry name" value="ACRA/E-RELATED COMPONENT OF DRUG EFFLUX TRANSPORTER"/>
    <property type="match status" value="1"/>
</dbReference>
<dbReference type="Pfam" id="PF25944">
    <property type="entry name" value="Beta-barrel_RND"/>
    <property type="match status" value="1"/>
</dbReference>
<feature type="domain" description="Multidrug resistance protein MdtA-like barrel-sandwich hybrid" evidence="6">
    <location>
        <begin position="63"/>
        <end position="204"/>
    </location>
</feature>
<dbReference type="FunFam" id="2.40.420.20:FF:000001">
    <property type="entry name" value="Efflux RND transporter periplasmic adaptor subunit"/>
    <property type="match status" value="1"/>
</dbReference>
<name>A0A7Z7N3D1_9BURK</name>
<dbReference type="RefSeq" id="WP_062638318.1">
    <property type="nucleotide sequence ID" value="NZ_FCOG02000032.1"/>
</dbReference>
<dbReference type="GO" id="GO:0022857">
    <property type="term" value="F:transmembrane transporter activity"/>
    <property type="evidence" value="ECO:0007669"/>
    <property type="project" value="InterPro"/>
</dbReference>
<reference evidence="9 10" key="1">
    <citation type="submission" date="2017-09" db="EMBL/GenBank/DDBJ databases">
        <authorList>
            <person name="Varghese N."/>
            <person name="Submissions S."/>
        </authorList>
    </citation>
    <scope>NUCLEOTIDE SEQUENCE [LARGE SCALE GENOMIC DNA]</scope>
    <source>
        <strain evidence="9 10">OK806</strain>
    </source>
</reference>
<evidence type="ECO:0000256" key="1">
    <source>
        <dbReference type="ARBA" id="ARBA00004196"/>
    </source>
</evidence>
<evidence type="ECO:0000259" key="8">
    <source>
        <dbReference type="Pfam" id="PF25967"/>
    </source>
</evidence>
<evidence type="ECO:0000259" key="5">
    <source>
        <dbReference type="Pfam" id="PF25876"/>
    </source>
</evidence>
<evidence type="ECO:0000256" key="2">
    <source>
        <dbReference type="ARBA" id="ARBA00009477"/>
    </source>
</evidence>
<dbReference type="Proteomes" id="UP000219522">
    <property type="component" value="Unassembled WGS sequence"/>
</dbReference>
<dbReference type="EMBL" id="OCSU01000002">
    <property type="protein sequence ID" value="SOE80726.1"/>
    <property type="molecule type" value="Genomic_DNA"/>
</dbReference>
<dbReference type="AlphaFoldDB" id="A0A7Z7N3D1"/>
<comment type="similarity">
    <text evidence="2">Belongs to the membrane fusion protein (MFP) (TC 8.A.1) family.</text>
</comment>
<evidence type="ECO:0000313" key="10">
    <source>
        <dbReference type="Proteomes" id="UP000219522"/>
    </source>
</evidence>
<feature type="signal peptide" evidence="4">
    <location>
        <begin position="1"/>
        <end position="28"/>
    </location>
</feature>
<dbReference type="Pfam" id="PF25967">
    <property type="entry name" value="RND-MFP_C"/>
    <property type="match status" value="1"/>
</dbReference>
<evidence type="ECO:0000256" key="3">
    <source>
        <dbReference type="SAM" id="MobiDB-lite"/>
    </source>
</evidence>
<feature type="compositionally biased region" description="Low complexity" evidence="3">
    <location>
        <begin position="383"/>
        <end position="426"/>
    </location>
</feature>
<dbReference type="InterPro" id="IPR006143">
    <property type="entry name" value="RND_pump_MFP"/>
</dbReference>
<dbReference type="GO" id="GO:0005886">
    <property type="term" value="C:plasma membrane"/>
    <property type="evidence" value="ECO:0007669"/>
    <property type="project" value="TreeGrafter"/>
</dbReference>
<keyword evidence="10" id="KW-1185">Reference proteome</keyword>
<dbReference type="InterPro" id="IPR058625">
    <property type="entry name" value="MdtA-like_BSH"/>
</dbReference>
<evidence type="ECO:0000259" key="7">
    <source>
        <dbReference type="Pfam" id="PF25944"/>
    </source>
</evidence>
<comment type="subcellular location">
    <subcellularLocation>
        <location evidence="1">Cell envelope</location>
    </subcellularLocation>
</comment>
<dbReference type="Gene3D" id="2.40.30.170">
    <property type="match status" value="1"/>
</dbReference>
<dbReference type="GO" id="GO:0030313">
    <property type="term" value="C:cell envelope"/>
    <property type="evidence" value="ECO:0007669"/>
    <property type="project" value="UniProtKB-SubCell"/>
</dbReference>
<dbReference type="InterPro" id="IPR058627">
    <property type="entry name" value="MdtA-like_C"/>
</dbReference>
<dbReference type="NCBIfam" id="TIGR01730">
    <property type="entry name" value="RND_mfp"/>
    <property type="match status" value="1"/>
</dbReference>
<dbReference type="GO" id="GO:0046677">
    <property type="term" value="P:response to antibiotic"/>
    <property type="evidence" value="ECO:0007669"/>
    <property type="project" value="TreeGrafter"/>
</dbReference>
<dbReference type="Gene3D" id="2.40.50.100">
    <property type="match status" value="1"/>
</dbReference>
<dbReference type="OrthoDB" id="9783047at2"/>
<evidence type="ECO:0000313" key="9">
    <source>
        <dbReference type="EMBL" id="SOE80726.1"/>
    </source>
</evidence>
<dbReference type="InterPro" id="IPR058624">
    <property type="entry name" value="MdtA-like_HH"/>
</dbReference>
<organism evidence="9 10">
    <name type="scientific">Caballeronia arationis</name>
    <dbReference type="NCBI Taxonomy" id="1777142"/>
    <lineage>
        <taxon>Bacteria</taxon>
        <taxon>Pseudomonadati</taxon>
        <taxon>Pseudomonadota</taxon>
        <taxon>Betaproteobacteria</taxon>
        <taxon>Burkholderiales</taxon>
        <taxon>Burkholderiaceae</taxon>
        <taxon>Caballeronia</taxon>
    </lineage>
</organism>